<evidence type="ECO:0008006" key="6">
    <source>
        <dbReference type="Google" id="ProtNLM"/>
    </source>
</evidence>
<keyword evidence="2" id="KW-0808">Transferase</keyword>
<dbReference type="PANTHER" id="PTHR13271:SF134">
    <property type="entry name" value="OS01G0976450 PROTEIN"/>
    <property type="match status" value="1"/>
</dbReference>
<comment type="caution">
    <text evidence="4">The sequence shown here is derived from an EMBL/GenBank/DDBJ whole genome shotgun (WGS) entry which is preliminary data.</text>
</comment>
<dbReference type="AlphaFoldDB" id="A0A835HFW2"/>
<protein>
    <recommendedName>
        <fullName evidence="6">SET domain-containing protein</fullName>
    </recommendedName>
</protein>
<dbReference type="GO" id="GO:0032259">
    <property type="term" value="P:methylation"/>
    <property type="evidence" value="ECO:0007669"/>
    <property type="project" value="UniProtKB-KW"/>
</dbReference>
<sequence>MWSQFRTATNILFPRPPHQLINLKIFSRFLHFKLNNTFSSQSDVDSFLPWLQSKSGYQISSLLSIKNSIYGNSLFASKYIHAGDCILKVPFTVHLTSNNLLPEVNSLLPDHVGHVARLAIVVLIEQIKGQESEWAPYISCLPKPGELHSAIFWSEEELEMVRPSVLYEETIELKAQLEKEYLALRPALDQFPNLFKDIKYEDFMHAFALVASRAWGSCKEVSLIPFADFLNHDGASREILLSDKDKQISEVIADRDYAPGKQILVRYGNFANFELLLGFGFALSCNKYEQVQIRMNVSQHDPLHTMKLELLHKHTVPIVTNTSTLDSCTKSFIIKLVLLNDFYVYKSNPYVKLC</sequence>
<keyword evidence="3" id="KW-0949">S-adenosyl-L-methionine</keyword>
<dbReference type="InterPro" id="IPR050600">
    <property type="entry name" value="SETD3_SETD6_MTase"/>
</dbReference>
<organism evidence="4 5">
    <name type="scientific">Coptis chinensis</name>
    <dbReference type="NCBI Taxonomy" id="261450"/>
    <lineage>
        <taxon>Eukaryota</taxon>
        <taxon>Viridiplantae</taxon>
        <taxon>Streptophyta</taxon>
        <taxon>Embryophyta</taxon>
        <taxon>Tracheophyta</taxon>
        <taxon>Spermatophyta</taxon>
        <taxon>Magnoliopsida</taxon>
        <taxon>Ranunculales</taxon>
        <taxon>Ranunculaceae</taxon>
        <taxon>Coptidoideae</taxon>
        <taxon>Coptis</taxon>
    </lineage>
</organism>
<dbReference type="PANTHER" id="PTHR13271">
    <property type="entry name" value="UNCHARACTERIZED PUTATIVE METHYLTRANSFERASE"/>
    <property type="match status" value="1"/>
</dbReference>
<evidence type="ECO:0000313" key="5">
    <source>
        <dbReference type="Proteomes" id="UP000631114"/>
    </source>
</evidence>
<evidence type="ECO:0000313" key="4">
    <source>
        <dbReference type="EMBL" id="KAF9597612.1"/>
    </source>
</evidence>
<evidence type="ECO:0000256" key="3">
    <source>
        <dbReference type="ARBA" id="ARBA00022691"/>
    </source>
</evidence>
<accession>A0A835HFW2</accession>
<dbReference type="FunFam" id="3.90.1410.10:FF:000005">
    <property type="entry name" value="Ribulose-1,5 bisphosphate carboxylase/oxygenase large subunit N-methyltransferase, chloroplastic"/>
    <property type="match status" value="1"/>
</dbReference>
<dbReference type="Proteomes" id="UP000631114">
    <property type="component" value="Unassembled WGS sequence"/>
</dbReference>
<evidence type="ECO:0000256" key="1">
    <source>
        <dbReference type="ARBA" id="ARBA00022603"/>
    </source>
</evidence>
<dbReference type="Gene3D" id="3.90.1420.10">
    <property type="entry name" value="Rubisco LSMT, substrate-binding domain"/>
    <property type="match status" value="1"/>
</dbReference>
<gene>
    <name evidence="4" type="ORF">IFM89_020091</name>
</gene>
<dbReference type="InterPro" id="IPR036464">
    <property type="entry name" value="Rubisco_LSMT_subst-bd_sf"/>
</dbReference>
<dbReference type="EMBL" id="JADFTS010000007">
    <property type="protein sequence ID" value="KAF9597612.1"/>
    <property type="molecule type" value="Genomic_DNA"/>
</dbReference>
<reference evidence="4 5" key="1">
    <citation type="submission" date="2020-10" db="EMBL/GenBank/DDBJ databases">
        <title>The Coptis chinensis genome and diversification of protoberbering-type alkaloids.</title>
        <authorList>
            <person name="Wang B."/>
            <person name="Shu S."/>
            <person name="Song C."/>
            <person name="Liu Y."/>
        </authorList>
    </citation>
    <scope>NUCLEOTIDE SEQUENCE [LARGE SCALE GENOMIC DNA]</scope>
    <source>
        <strain evidence="4">HL-2020</strain>
        <tissue evidence="4">Leaf</tissue>
    </source>
</reference>
<dbReference type="InterPro" id="IPR046341">
    <property type="entry name" value="SET_dom_sf"/>
</dbReference>
<keyword evidence="5" id="KW-1185">Reference proteome</keyword>
<dbReference type="OrthoDB" id="441812at2759"/>
<dbReference type="GO" id="GO:0016279">
    <property type="term" value="F:protein-lysine N-methyltransferase activity"/>
    <property type="evidence" value="ECO:0007669"/>
    <property type="project" value="TreeGrafter"/>
</dbReference>
<dbReference type="SUPFAM" id="SSF82199">
    <property type="entry name" value="SET domain"/>
    <property type="match status" value="1"/>
</dbReference>
<proteinExistence type="predicted"/>
<evidence type="ECO:0000256" key="2">
    <source>
        <dbReference type="ARBA" id="ARBA00022679"/>
    </source>
</evidence>
<keyword evidence="1" id="KW-0489">Methyltransferase</keyword>
<dbReference type="Gene3D" id="3.90.1410.10">
    <property type="entry name" value="set domain protein methyltransferase, domain 1"/>
    <property type="match status" value="1"/>
</dbReference>
<name>A0A835HFW2_9MAGN</name>